<dbReference type="RefSeq" id="WP_203895021.1">
    <property type="nucleotide sequence ID" value="NZ_BOOH01000061.1"/>
</dbReference>
<keyword evidence="3" id="KW-1185">Reference proteome</keyword>
<dbReference type="EMBL" id="BOOH01000061">
    <property type="protein sequence ID" value="GIH80595.1"/>
    <property type="molecule type" value="Genomic_DNA"/>
</dbReference>
<accession>A0A8J3RSN5</accession>
<feature type="signal peptide" evidence="1">
    <location>
        <begin position="1"/>
        <end position="23"/>
    </location>
</feature>
<proteinExistence type="predicted"/>
<evidence type="ECO:0000313" key="2">
    <source>
        <dbReference type="EMBL" id="GIH80595.1"/>
    </source>
</evidence>
<reference evidence="2 3" key="1">
    <citation type="submission" date="2021-01" db="EMBL/GenBank/DDBJ databases">
        <title>Whole genome shotgun sequence of Planobispora longispora NBRC 13918.</title>
        <authorList>
            <person name="Komaki H."/>
            <person name="Tamura T."/>
        </authorList>
    </citation>
    <scope>NUCLEOTIDE SEQUENCE [LARGE SCALE GENOMIC DNA]</scope>
    <source>
        <strain evidence="2 3">NBRC 13918</strain>
    </source>
</reference>
<evidence type="ECO:0000256" key="1">
    <source>
        <dbReference type="SAM" id="SignalP"/>
    </source>
</evidence>
<keyword evidence="1" id="KW-0732">Signal</keyword>
<gene>
    <name evidence="2" type="ORF">Plo01_70240</name>
</gene>
<organism evidence="2 3">
    <name type="scientific">Planobispora longispora</name>
    <dbReference type="NCBI Taxonomy" id="28887"/>
    <lineage>
        <taxon>Bacteria</taxon>
        <taxon>Bacillati</taxon>
        <taxon>Actinomycetota</taxon>
        <taxon>Actinomycetes</taxon>
        <taxon>Streptosporangiales</taxon>
        <taxon>Streptosporangiaceae</taxon>
        <taxon>Planobispora</taxon>
    </lineage>
</organism>
<protein>
    <recommendedName>
        <fullName evidence="4">PknH-like extracellular domain-containing protein</fullName>
    </recommendedName>
</protein>
<comment type="caution">
    <text evidence="2">The sequence shown here is derived from an EMBL/GenBank/DDBJ whole genome shotgun (WGS) entry which is preliminary data.</text>
</comment>
<dbReference type="AlphaFoldDB" id="A0A8J3RSN5"/>
<evidence type="ECO:0000313" key="3">
    <source>
        <dbReference type="Proteomes" id="UP000616724"/>
    </source>
</evidence>
<sequence length="203" mass="22024">MKVVKAAVALGTAALLVLGGATAVGAEAGLPKGFLLYEAKAKGPAKSWEEWKISDSLRTRLALNPCETERAWDGGRSKTRYIQYVAETDLFQEQVVVYRSERAARAAMAGLRARLKRCAKVGKGHNAYTYRWKSVGIGDEALRAGGSYFESRFRYVAVRRGKAVVVYGEDGNFTSKLANGHFRGLERDAGKMAAKVCGLPGVC</sequence>
<name>A0A8J3RSN5_9ACTN</name>
<feature type="chain" id="PRO_5039048952" description="PknH-like extracellular domain-containing protein" evidence="1">
    <location>
        <begin position="24"/>
        <end position="203"/>
    </location>
</feature>
<evidence type="ECO:0008006" key="4">
    <source>
        <dbReference type="Google" id="ProtNLM"/>
    </source>
</evidence>
<dbReference type="Proteomes" id="UP000616724">
    <property type="component" value="Unassembled WGS sequence"/>
</dbReference>